<accession>A0ACB8C0L4</accession>
<organism evidence="1 2">
    <name type="scientific">Leucogyrophana mollusca</name>
    <dbReference type="NCBI Taxonomy" id="85980"/>
    <lineage>
        <taxon>Eukaryota</taxon>
        <taxon>Fungi</taxon>
        <taxon>Dikarya</taxon>
        <taxon>Basidiomycota</taxon>
        <taxon>Agaricomycotina</taxon>
        <taxon>Agaricomycetes</taxon>
        <taxon>Agaricomycetidae</taxon>
        <taxon>Boletales</taxon>
        <taxon>Boletales incertae sedis</taxon>
        <taxon>Leucogyrophana</taxon>
    </lineage>
</organism>
<gene>
    <name evidence="1" type="ORF">BV22DRAFT_1191155</name>
</gene>
<dbReference type="EMBL" id="MU266331">
    <property type="protein sequence ID" value="KAH7930548.1"/>
    <property type="molecule type" value="Genomic_DNA"/>
</dbReference>
<evidence type="ECO:0000313" key="2">
    <source>
        <dbReference type="Proteomes" id="UP000790709"/>
    </source>
</evidence>
<dbReference type="Proteomes" id="UP000790709">
    <property type="component" value="Unassembled WGS sequence"/>
</dbReference>
<name>A0ACB8C0L4_9AGAM</name>
<sequence>MSRAPPLPLESTRRNRAPSISNTNGTYSTNLPSTRPLQIARPTTPSNSAFASSSPKGPAISSPKGPSRPQRSELRPRQVSQYSASERASTSTQDYNGRERRDSSSTTRSDVSVTQRKRNGSVSIASNRPRPDLPRSAAQESSSAVSPTSPALATVMSAFKDAGARKRGMTNGSEDMDYGREKQQELEQERQRQERIRARMPGRKATGKARAGDIDAVLDQIKDEWEFVNDDDFNNVDLALSLLDGSSTGKDIDSFRRTKQMLSKALKGSVDKHYQAFAAALPHHASLVNHLGLTQTQIQESRTALQEAKEALGSKRADLVQLWSRGQTLDEMMRLLDQIEHLKSVPDLLETLMSEKRLLQAAVVLVRNLKLINKPDMQEIGAVADLRSYLVGQETALREILVDELHNHLYLKSFWCESRWAAFTPNQSTFPKLEFEDEPLPHEAANGAASFPHNSKATRLSRFLATLAMRPNDPPHDLDEPSFRNSVSTHELSSSSTAQSTSSSNLASLAITAPQALQANSNPESDSFAYIETLLESLAVLGKLGSALDTVAQRLQGEIYALVESTLDEVEERAEESKRVSMFGVTGFGRSEGGYIFASSDITGAVSFNGATPSISKGVFLRTSSLRLAALESSTKHVDQEILKDFFWTVYSKLDAVTQGLRVVYEVANRIGSRRDFKDSSGARPGALFPLADVWLPVQAEVRTLLHDYLTDEEQSSVAGRNPISSINEVLREGRFTRDKSKAVFRFADTDMKLATKALRRHEDELTRVLKDIMPGLVQNSSDTAVQATLSSVGTDDRLLGVGQHHRLLIRPDAFHVSVLFQPTLAFLNRVSEILPSGVESARSASEVLDDFVLQVYLPQLEEKISLLFHQAVTGPEAFQPDPLSTRFSPQPIFKASTQLMALINSLCAMLRTTPFHRENYSRLIVGVIIQFYQRCSDRFQDLVSAQTTDPAEGSPSPLVLAAQWAQKSELSPCLSELFATPESNTVIRQQLCRQETHLEMSFLSQASINKSDLVASTRKLAALCGLYRSVAWFTAELDALKSAPEGALSPTTPASRLEPMTMSTPFAATPFLPLMPQVSPEDQLNLPLSREEALRFGALLRTYNQLAEIILNTIRIDIRCRTVHYLDAALRHGNYHIDHEAGEPDPYVVDLNSELSKCDSFASSTLQKEEQQFIFMGLEHLMEHLLISNARHIRLANAYGIKKIIRNILALQQSIKTIGDGQGHAQFERAKNYYSLFFLSPQGLLETIRQNQVYTFDEYKIMLNLQCGVDHTQGEAAAAQAVDRNYSMYTIELHGLELESSADNGS</sequence>
<proteinExistence type="predicted"/>
<keyword evidence="2" id="KW-1185">Reference proteome</keyword>
<reference evidence="1" key="1">
    <citation type="journal article" date="2021" name="New Phytol.">
        <title>Evolutionary innovations through gain and loss of genes in the ectomycorrhizal Boletales.</title>
        <authorList>
            <person name="Wu G."/>
            <person name="Miyauchi S."/>
            <person name="Morin E."/>
            <person name="Kuo A."/>
            <person name="Drula E."/>
            <person name="Varga T."/>
            <person name="Kohler A."/>
            <person name="Feng B."/>
            <person name="Cao Y."/>
            <person name="Lipzen A."/>
            <person name="Daum C."/>
            <person name="Hundley H."/>
            <person name="Pangilinan J."/>
            <person name="Johnson J."/>
            <person name="Barry K."/>
            <person name="LaButti K."/>
            <person name="Ng V."/>
            <person name="Ahrendt S."/>
            <person name="Min B."/>
            <person name="Choi I.G."/>
            <person name="Park H."/>
            <person name="Plett J.M."/>
            <person name="Magnuson J."/>
            <person name="Spatafora J.W."/>
            <person name="Nagy L.G."/>
            <person name="Henrissat B."/>
            <person name="Grigoriev I.V."/>
            <person name="Yang Z.L."/>
            <person name="Xu J."/>
            <person name="Martin F.M."/>
        </authorList>
    </citation>
    <scope>NUCLEOTIDE SEQUENCE</scope>
    <source>
        <strain evidence="1">KUC20120723A-06</strain>
    </source>
</reference>
<comment type="caution">
    <text evidence="1">The sequence shown here is derived from an EMBL/GenBank/DDBJ whole genome shotgun (WGS) entry which is preliminary data.</text>
</comment>
<evidence type="ECO:0000313" key="1">
    <source>
        <dbReference type="EMBL" id="KAH7930548.1"/>
    </source>
</evidence>
<protein>
    <submittedName>
        <fullName evidence="1">Exocyst complex component sec8</fullName>
    </submittedName>
</protein>